<dbReference type="PANTHER" id="PTHR13271:SF151">
    <property type="entry name" value="SET DOMAIN-CONTAINING PROTEIN 4"/>
    <property type="match status" value="1"/>
</dbReference>
<dbReference type="Proteomes" id="UP001165085">
    <property type="component" value="Unassembled WGS sequence"/>
</dbReference>
<evidence type="ECO:0000313" key="2">
    <source>
        <dbReference type="Proteomes" id="UP001165085"/>
    </source>
</evidence>
<evidence type="ECO:0008006" key="3">
    <source>
        <dbReference type="Google" id="ProtNLM"/>
    </source>
</evidence>
<evidence type="ECO:0000313" key="1">
    <source>
        <dbReference type="EMBL" id="GMH71895.1"/>
    </source>
</evidence>
<protein>
    <recommendedName>
        <fullName evidence="3">SET domain-containing protein</fullName>
    </recommendedName>
</protein>
<dbReference type="PANTHER" id="PTHR13271">
    <property type="entry name" value="UNCHARACTERIZED PUTATIVE METHYLTRANSFERASE"/>
    <property type="match status" value="1"/>
</dbReference>
<sequence>MIATGNIVKGEVLFRVPDKLQVALCDLDADISAERCEEMLVRWILEFRASEAGAEGDSDEQTFWAPFLRLLPQGCNSPLCSEAPNFQLHSLGFQRHVVDETPKGMSYEELQVLSVVRSYRWGIQSKYNDQMLTRLVPGAHLFNHDADRGGTCGDLVDELGRKLSEFGAMAKIDYEAGDEVFINYFEEGRPHGSATMLFLYGFLPETVEYDTCHDVLHLRRKEHHLEDKVKCIMGVGQGVVAEGGVGVEERRGIVAMLQAEMEVAAEVGDEAWSIAGPKAIEMIETMSSGDIKEL</sequence>
<name>A0A9W7AL54_9STRA</name>
<dbReference type="GO" id="GO:0016279">
    <property type="term" value="F:protein-lysine N-methyltransferase activity"/>
    <property type="evidence" value="ECO:0007669"/>
    <property type="project" value="TreeGrafter"/>
</dbReference>
<proteinExistence type="predicted"/>
<accession>A0A9W7AL54</accession>
<dbReference type="EMBL" id="BRXY01000152">
    <property type="protein sequence ID" value="GMH71895.1"/>
    <property type="molecule type" value="Genomic_DNA"/>
</dbReference>
<keyword evidence="2" id="KW-1185">Reference proteome</keyword>
<dbReference type="InterPro" id="IPR050600">
    <property type="entry name" value="SETD3_SETD6_MTase"/>
</dbReference>
<gene>
    <name evidence="1" type="ORF">TrST_g1484</name>
</gene>
<dbReference type="CDD" id="cd10527">
    <property type="entry name" value="SET_LSMT"/>
    <property type="match status" value="1"/>
</dbReference>
<dbReference type="AlphaFoldDB" id="A0A9W7AL54"/>
<comment type="caution">
    <text evidence="1">The sequence shown here is derived from an EMBL/GenBank/DDBJ whole genome shotgun (WGS) entry which is preliminary data.</text>
</comment>
<dbReference type="OrthoDB" id="441812at2759"/>
<dbReference type="SUPFAM" id="SSF82199">
    <property type="entry name" value="SET domain"/>
    <property type="match status" value="1"/>
</dbReference>
<organism evidence="1 2">
    <name type="scientific">Triparma strigata</name>
    <dbReference type="NCBI Taxonomy" id="1606541"/>
    <lineage>
        <taxon>Eukaryota</taxon>
        <taxon>Sar</taxon>
        <taxon>Stramenopiles</taxon>
        <taxon>Ochrophyta</taxon>
        <taxon>Bolidophyceae</taxon>
        <taxon>Parmales</taxon>
        <taxon>Triparmaceae</taxon>
        <taxon>Triparma</taxon>
    </lineage>
</organism>
<dbReference type="InterPro" id="IPR046341">
    <property type="entry name" value="SET_dom_sf"/>
</dbReference>
<reference evidence="2" key="1">
    <citation type="journal article" date="2023" name="Commun. Biol.">
        <title>Genome analysis of Parmales, the sister group of diatoms, reveals the evolutionary specialization of diatoms from phago-mixotrophs to photoautotrophs.</title>
        <authorList>
            <person name="Ban H."/>
            <person name="Sato S."/>
            <person name="Yoshikawa S."/>
            <person name="Yamada K."/>
            <person name="Nakamura Y."/>
            <person name="Ichinomiya M."/>
            <person name="Sato N."/>
            <person name="Blanc-Mathieu R."/>
            <person name="Endo H."/>
            <person name="Kuwata A."/>
            <person name="Ogata H."/>
        </authorList>
    </citation>
    <scope>NUCLEOTIDE SEQUENCE [LARGE SCALE GENOMIC DNA]</scope>
    <source>
        <strain evidence="2">NIES 3701</strain>
    </source>
</reference>
<dbReference type="Gene3D" id="3.90.1410.10">
    <property type="entry name" value="set domain protein methyltransferase, domain 1"/>
    <property type="match status" value="1"/>
</dbReference>